<protein>
    <recommendedName>
        <fullName evidence="4">COP9 signalosome complex subunit 8</fullName>
    </recommendedName>
</protein>
<feature type="domain" description="PCI" evidence="9">
    <location>
        <begin position="1"/>
        <end position="130"/>
    </location>
</feature>
<evidence type="ECO:0000256" key="2">
    <source>
        <dbReference type="ARBA" id="ARBA00004496"/>
    </source>
</evidence>
<keyword evidence="6" id="KW-0736">Signalosome</keyword>
<feature type="non-terminal residue" evidence="11">
    <location>
        <position position="1"/>
    </location>
</feature>
<evidence type="ECO:0000256" key="1">
    <source>
        <dbReference type="ARBA" id="ARBA00004123"/>
    </source>
</evidence>
<dbReference type="InterPro" id="IPR000717">
    <property type="entry name" value="PCI_dom"/>
</dbReference>
<comment type="subcellular location">
    <subcellularLocation>
        <location evidence="2">Cytoplasm</location>
    </subcellularLocation>
    <subcellularLocation>
        <location evidence="1">Nucleus</location>
    </subcellularLocation>
</comment>
<comment type="similarity">
    <text evidence="3">Belongs to the CSN8 family.</text>
</comment>
<gene>
    <name evidence="11" type="primary">LOC106467487</name>
</gene>
<evidence type="ECO:0000256" key="8">
    <source>
        <dbReference type="SAM" id="MobiDB-lite"/>
    </source>
</evidence>
<evidence type="ECO:0000256" key="3">
    <source>
        <dbReference type="ARBA" id="ARBA00008252"/>
    </source>
</evidence>
<keyword evidence="5" id="KW-0963">Cytoplasm</keyword>
<dbReference type="Gene3D" id="1.25.40.990">
    <property type="match status" value="1"/>
</dbReference>
<dbReference type="InterPro" id="IPR033464">
    <property type="entry name" value="CSN8_PSD8_EIF3K"/>
</dbReference>
<evidence type="ECO:0000256" key="7">
    <source>
        <dbReference type="ARBA" id="ARBA00023242"/>
    </source>
</evidence>
<keyword evidence="7" id="KW-0539">Nucleus</keyword>
<accession>A0ABM1BJL9</accession>
<proteinExistence type="inferred from homology"/>
<dbReference type="PROSITE" id="PS50250">
    <property type="entry name" value="PCI"/>
    <property type="match status" value="1"/>
</dbReference>
<evidence type="ECO:0000256" key="6">
    <source>
        <dbReference type="ARBA" id="ARBA00022790"/>
    </source>
</evidence>
<dbReference type="Proteomes" id="UP000694941">
    <property type="component" value="Unplaced"/>
</dbReference>
<dbReference type="Pfam" id="PF10075">
    <property type="entry name" value="CSN8_PSD8_EIF3K"/>
    <property type="match status" value="1"/>
</dbReference>
<sequence length="142" mass="15874">PNAKFLWKRIPENVKQGNPEIGNVWAVGQKLWNRDFPGVYSCLEQEWPEHLVSIMNVIRDATKTRAVQLVAKAYSSIGVDDTASFLGMSSNQVIKGVSSYGWSVDSSSKMILPKRPDSPKEQPTSSEEQLAKLTDFVSFLEN</sequence>
<dbReference type="GeneID" id="106467487"/>
<evidence type="ECO:0000313" key="11">
    <source>
        <dbReference type="RefSeq" id="XP_013783300.2"/>
    </source>
</evidence>
<reference evidence="11" key="1">
    <citation type="submission" date="2025-08" db="UniProtKB">
        <authorList>
            <consortium name="RefSeq"/>
        </authorList>
    </citation>
    <scope>IDENTIFICATION</scope>
    <source>
        <tissue evidence="11">Muscle</tissue>
    </source>
</reference>
<dbReference type="PANTHER" id="PTHR13339:SF0">
    <property type="entry name" value="COP9 SIGNALOSOME COMPLEX SUBUNIT 8"/>
    <property type="match status" value="1"/>
</dbReference>
<evidence type="ECO:0000259" key="9">
    <source>
        <dbReference type="PROSITE" id="PS50250"/>
    </source>
</evidence>
<organism evidence="10 11">
    <name type="scientific">Limulus polyphemus</name>
    <name type="common">Atlantic horseshoe crab</name>
    <dbReference type="NCBI Taxonomy" id="6850"/>
    <lineage>
        <taxon>Eukaryota</taxon>
        <taxon>Metazoa</taxon>
        <taxon>Ecdysozoa</taxon>
        <taxon>Arthropoda</taxon>
        <taxon>Chelicerata</taxon>
        <taxon>Merostomata</taxon>
        <taxon>Xiphosura</taxon>
        <taxon>Limulidae</taxon>
        <taxon>Limulus</taxon>
    </lineage>
</organism>
<dbReference type="RefSeq" id="XP_013783300.2">
    <property type="nucleotide sequence ID" value="XM_013927846.2"/>
</dbReference>
<dbReference type="PANTHER" id="PTHR13339">
    <property type="entry name" value="COP9 SIGNALOSOME COMPLEX SUBUNIT 8"/>
    <property type="match status" value="1"/>
</dbReference>
<feature type="region of interest" description="Disordered" evidence="8">
    <location>
        <begin position="108"/>
        <end position="127"/>
    </location>
</feature>
<evidence type="ECO:0000256" key="4">
    <source>
        <dbReference type="ARBA" id="ARBA00014875"/>
    </source>
</evidence>
<keyword evidence="10" id="KW-1185">Reference proteome</keyword>
<evidence type="ECO:0000313" key="10">
    <source>
        <dbReference type="Proteomes" id="UP000694941"/>
    </source>
</evidence>
<name>A0ABM1BJL9_LIMPO</name>
<evidence type="ECO:0000256" key="5">
    <source>
        <dbReference type="ARBA" id="ARBA00022490"/>
    </source>
</evidence>
<dbReference type="InterPro" id="IPR033205">
    <property type="entry name" value="COP9_CSN8"/>
</dbReference>